<dbReference type="Gene3D" id="3.10.105.10">
    <property type="entry name" value="Dipeptide-binding Protein, Domain 3"/>
    <property type="match status" value="1"/>
</dbReference>
<evidence type="ECO:0000256" key="4">
    <source>
        <dbReference type="ARBA" id="ARBA00022729"/>
    </source>
</evidence>
<evidence type="ECO:0000259" key="6">
    <source>
        <dbReference type="Pfam" id="PF00496"/>
    </source>
</evidence>
<dbReference type="InterPro" id="IPR030678">
    <property type="entry name" value="Peptide/Ni-bd"/>
</dbReference>
<sequence>MKTARAAARSVLGVALVATIGTGCADTESASAKDTLTIATANTADCIDPAQNLTANSSPFVRPLVDSLVYQDPTDGTLHPWLARSWSSNDTATEFTFVLRTDVSFSDGTPFDATAVKTTWDGIVALGAQAATANSLLSGYLESSVTGPDTVTVRFAGPKSSFVQATSTTALAPISPDAWQVSPQERCAGRFTGTGPFTLGAIEGKQRLSLVRRDDYGWGVSAWHDGPAALRQINFELVKEPGIQFDALVSGTVDAATGIPQRQLDALPEGDYTTTRIQSPGIVYTVTPNTTRGPLTDDAVRRALIAATDRDQLVSVALGGGAPSATSILAANTPDYLDLHDQLTFDQKRARQLLDDAGWRPGADGIRSKGDQRLALAVTYPSIDQVNGPLLELLQQQWSQVGVQLTLRGLPVAELSPTQDAGDYDLLVFNQGRGDPDVLRTVFGAGSKNRARIAADDPLNAALEQQAAQAQPQERTSTVSGIQRTIVDRGLANPLYETGSLIASNPAISDYSVDGSFHDTNWSA</sequence>
<comment type="subcellular location">
    <subcellularLocation>
        <location evidence="1">Cell envelope</location>
    </subcellularLocation>
</comment>
<comment type="caution">
    <text evidence="7">The sequence shown here is derived from an EMBL/GenBank/DDBJ whole genome shotgun (WGS) entry which is preliminary data.</text>
</comment>
<evidence type="ECO:0000256" key="5">
    <source>
        <dbReference type="SAM" id="SignalP"/>
    </source>
</evidence>
<dbReference type="PIRSF" id="PIRSF002741">
    <property type="entry name" value="MppA"/>
    <property type="match status" value="1"/>
</dbReference>
<dbReference type="PROSITE" id="PS51257">
    <property type="entry name" value="PROKAR_LIPOPROTEIN"/>
    <property type="match status" value="1"/>
</dbReference>
<accession>A0ABU4CT96</accession>
<evidence type="ECO:0000256" key="1">
    <source>
        <dbReference type="ARBA" id="ARBA00004196"/>
    </source>
</evidence>
<gene>
    <name evidence="7" type="ORF">R3Q59_40705</name>
</gene>
<keyword evidence="4 5" id="KW-0732">Signal</keyword>
<dbReference type="InterPro" id="IPR039424">
    <property type="entry name" value="SBP_5"/>
</dbReference>
<dbReference type="PANTHER" id="PTHR30290:SF10">
    <property type="entry name" value="PERIPLASMIC OLIGOPEPTIDE-BINDING PROTEIN-RELATED"/>
    <property type="match status" value="1"/>
</dbReference>
<comment type="similarity">
    <text evidence="2">Belongs to the bacterial solute-binding protein 5 family.</text>
</comment>
<dbReference type="InterPro" id="IPR000914">
    <property type="entry name" value="SBP_5_dom"/>
</dbReference>
<dbReference type="Pfam" id="PF00496">
    <property type="entry name" value="SBP_bac_5"/>
    <property type="match status" value="1"/>
</dbReference>
<reference evidence="7 8" key="1">
    <citation type="submission" date="2023-10" db="EMBL/GenBank/DDBJ databases">
        <title>Development of a sustainable strategy for remediation of hydrocarbon-contaminated territories based on the waste exchange concept.</title>
        <authorList>
            <person name="Krivoruchko A."/>
        </authorList>
    </citation>
    <scope>NUCLEOTIDE SEQUENCE [LARGE SCALE GENOMIC DNA]</scope>
    <source>
        <strain evidence="7 8">IEGM 60</strain>
    </source>
</reference>
<keyword evidence="3" id="KW-0813">Transport</keyword>
<evidence type="ECO:0000313" key="8">
    <source>
        <dbReference type="Proteomes" id="UP001185737"/>
    </source>
</evidence>
<protein>
    <submittedName>
        <fullName evidence="7">ABC transporter substrate-binding protein</fullName>
    </submittedName>
</protein>
<feature type="chain" id="PRO_5047022940" evidence="5">
    <location>
        <begin position="26"/>
        <end position="524"/>
    </location>
</feature>
<keyword evidence="8" id="KW-1185">Reference proteome</keyword>
<evidence type="ECO:0000313" key="7">
    <source>
        <dbReference type="EMBL" id="MDV6286801.1"/>
    </source>
</evidence>
<dbReference type="Proteomes" id="UP001185737">
    <property type="component" value="Unassembled WGS sequence"/>
</dbReference>
<dbReference type="Gene3D" id="3.40.190.10">
    <property type="entry name" value="Periplasmic binding protein-like II"/>
    <property type="match status" value="1"/>
</dbReference>
<name>A0ABU4CT96_RHOJO</name>
<dbReference type="RefSeq" id="WP_317571781.1">
    <property type="nucleotide sequence ID" value="NZ_JAWLKA010000046.1"/>
</dbReference>
<evidence type="ECO:0000256" key="2">
    <source>
        <dbReference type="ARBA" id="ARBA00005695"/>
    </source>
</evidence>
<evidence type="ECO:0000256" key="3">
    <source>
        <dbReference type="ARBA" id="ARBA00022448"/>
    </source>
</evidence>
<proteinExistence type="inferred from homology"/>
<dbReference type="EMBL" id="JAWLKA010000046">
    <property type="protein sequence ID" value="MDV6286801.1"/>
    <property type="molecule type" value="Genomic_DNA"/>
</dbReference>
<organism evidence="7 8">
    <name type="scientific">Rhodococcus jostii</name>
    <dbReference type="NCBI Taxonomy" id="132919"/>
    <lineage>
        <taxon>Bacteria</taxon>
        <taxon>Bacillati</taxon>
        <taxon>Actinomycetota</taxon>
        <taxon>Actinomycetes</taxon>
        <taxon>Mycobacteriales</taxon>
        <taxon>Nocardiaceae</taxon>
        <taxon>Rhodococcus</taxon>
    </lineage>
</organism>
<dbReference type="SUPFAM" id="SSF53850">
    <property type="entry name" value="Periplasmic binding protein-like II"/>
    <property type="match status" value="1"/>
</dbReference>
<dbReference type="PANTHER" id="PTHR30290">
    <property type="entry name" value="PERIPLASMIC BINDING COMPONENT OF ABC TRANSPORTER"/>
    <property type="match status" value="1"/>
</dbReference>
<feature type="signal peptide" evidence="5">
    <location>
        <begin position="1"/>
        <end position="25"/>
    </location>
</feature>
<feature type="domain" description="Solute-binding protein family 5" evidence="6">
    <location>
        <begin position="78"/>
        <end position="438"/>
    </location>
</feature>